<dbReference type="Proteomes" id="UP000077349">
    <property type="component" value="Unassembled WGS sequence"/>
</dbReference>
<keyword evidence="1" id="KW-1133">Transmembrane helix</keyword>
<evidence type="ECO:0000313" key="2">
    <source>
        <dbReference type="EMBL" id="OAG77805.1"/>
    </source>
</evidence>
<gene>
    <name evidence="2" type="ORF">Amal_01180</name>
</gene>
<dbReference type="AlphaFoldDB" id="A0A177GEE3"/>
<comment type="caution">
    <text evidence="2">The sequence shown here is derived from an EMBL/GenBank/DDBJ whole genome shotgun (WGS) entry which is preliminary data.</text>
</comment>
<organism evidence="2 3">
    <name type="scientific">Acetobacter malorum</name>
    <dbReference type="NCBI Taxonomy" id="178901"/>
    <lineage>
        <taxon>Bacteria</taxon>
        <taxon>Pseudomonadati</taxon>
        <taxon>Pseudomonadota</taxon>
        <taxon>Alphaproteobacteria</taxon>
        <taxon>Acetobacterales</taxon>
        <taxon>Acetobacteraceae</taxon>
        <taxon>Acetobacter</taxon>
    </lineage>
</organism>
<keyword evidence="1" id="KW-0812">Transmembrane</keyword>
<name>A0A177GEE3_9PROT</name>
<keyword evidence="2" id="KW-0830">Ubiquinone</keyword>
<dbReference type="EC" id="1.6.5.3" evidence="2"/>
<protein>
    <submittedName>
        <fullName evidence="2">NADH-ubiquinone oxidoreductase chain N</fullName>
        <ecNumber evidence="2">1.6.5.3</ecNumber>
    </submittedName>
</protein>
<feature type="transmembrane region" description="Helical" evidence="1">
    <location>
        <begin position="6"/>
        <end position="30"/>
    </location>
</feature>
<proteinExistence type="predicted"/>
<feature type="transmembrane region" description="Helical" evidence="1">
    <location>
        <begin position="76"/>
        <end position="95"/>
    </location>
</feature>
<keyword evidence="1" id="KW-0472">Membrane</keyword>
<keyword evidence="2" id="KW-0560">Oxidoreductase</keyword>
<dbReference type="EMBL" id="LVHD01000011">
    <property type="protein sequence ID" value="OAG77805.1"/>
    <property type="molecule type" value="Genomic_DNA"/>
</dbReference>
<feature type="transmembrane region" description="Helical" evidence="1">
    <location>
        <begin position="37"/>
        <end position="56"/>
    </location>
</feature>
<evidence type="ECO:0000256" key="1">
    <source>
        <dbReference type="SAM" id="Phobius"/>
    </source>
</evidence>
<sequence length="105" mass="10866">MSAASVNWTLALPEITLGLAGLVILVFGVLQREGKGIVSCTLLTVAAFVGCGVLVALSPDGIAYAGTFVNDGFARFMKILALLGGLVALVLTLSYRTEERHAATV</sequence>
<dbReference type="GO" id="GO:0016491">
    <property type="term" value="F:oxidoreductase activity"/>
    <property type="evidence" value="ECO:0007669"/>
    <property type="project" value="UniProtKB-KW"/>
</dbReference>
<accession>A0A177GEE3</accession>
<reference evidence="2 3" key="1">
    <citation type="submission" date="2016-03" db="EMBL/GenBank/DDBJ databases">
        <title>Draft genome sequence of Acetobacter malorum CECT 7742, a strain isolated from strawberry vinegar.</title>
        <authorList>
            <person name="Sainz F."/>
            <person name="Mas A."/>
            <person name="Torija M.J."/>
        </authorList>
    </citation>
    <scope>NUCLEOTIDE SEQUENCE [LARGE SCALE GENOMIC DNA]</scope>
    <source>
        <strain evidence="2 3">CECT 7742</strain>
    </source>
</reference>
<dbReference type="PATRIC" id="fig|178901.16.peg.1242"/>
<evidence type="ECO:0000313" key="3">
    <source>
        <dbReference type="Proteomes" id="UP000077349"/>
    </source>
</evidence>